<evidence type="ECO:0000256" key="2">
    <source>
        <dbReference type="ARBA" id="ARBA00022450"/>
    </source>
</evidence>
<dbReference type="InterPro" id="IPR010071">
    <property type="entry name" value="AA_adenyl_dom"/>
</dbReference>
<dbReference type="CDD" id="cd19531">
    <property type="entry name" value="LCL_NRPS-like"/>
    <property type="match status" value="1"/>
</dbReference>
<dbReference type="Pfam" id="PF00501">
    <property type="entry name" value="AMP-binding"/>
    <property type="match status" value="2"/>
</dbReference>
<dbReference type="PROSITE" id="PS00455">
    <property type="entry name" value="AMP_BINDING"/>
    <property type="match status" value="2"/>
</dbReference>
<dbReference type="NCBIfam" id="TIGR01733">
    <property type="entry name" value="AA-adenyl-dom"/>
    <property type="match status" value="1"/>
</dbReference>
<keyword evidence="3" id="KW-0597">Phosphoprotein</keyword>
<dbReference type="Gene3D" id="3.30.559.30">
    <property type="entry name" value="Nonribosomal peptide synthetase, condensation domain"/>
    <property type="match status" value="2"/>
</dbReference>
<comment type="cofactor">
    <cofactor evidence="1">
        <name>pantetheine 4'-phosphate</name>
        <dbReference type="ChEBI" id="CHEBI:47942"/>
    </cofactor>
</comment>
<dbReference type="InterPro" id="IPR001242">
    <property type="entry name" value="Condensation_dom"/>
</dbReference>
<dbReference type="Gene3D" id="3.30.300.30">
    <property type="match status" value="1"/>
</dbReference>
<comment type="caution">
    <text evidence="5">The sequence shown here is derived from an EMBL/GenBank/DDBJ whole genome shotgun (WGS) entry which is preliminary data.</text>
</comment>
<keyword evidence="6" id="KW-1185">Reference proteome</keyword>
<dbReference type="InterPro" id="IPR020845">
    <property type="entry name" value="AMP-binding_CS"/>
</dbReference>
<evidence type="ECO:0000256" key="1">
    <source>
        <dbReference type="ARBA" id="ARBA00001957"/>
    </source>
</evidence>
<dbReference type="SMART" id="SM00823">
    <property type="entry name" value="PKS_PP"/>
    <property type="match status" value="1"/>
</dbReference>
<dbReference type="Gene3D" id="3.40.50.980">
    <property type="match status" value="4"/>
</dbReference>
<dbReference type="InterPro" id="IPR000873">
    <property type="entry name" value="AMP-dep_synth/lig_dom"/>
</dbReference>
<dbReference type="Pfam" id="PF00668">
    <property type="entry name" value="Condensation"/>
    <property type="match status" value="2"/>
</dbReference>
<dbReference type="Pfam" id="PF13193">
    <property type="entry name" value="AMP-binding_C"/>
    <property type="match status" value="1"/>
</dbReference>
<protein>
    <recommendedName>
        <fullName evidence="4">Carrier domain-containing protein</fullName>
    </recommendedName>
</protein>
<dbReference type="SUPFAM" id="SSF52777">
    <property type="entry name" value="CoA-dependent acyltransferases"/>
    <property type="match status" value="4"/>
</dbReference>
<gene>
    <name evidence="5" type="ORF">KSB_64100</name>
</gene>
<feature type="domain" description="Carrier" evidence="4">
    <location>
        <begin position="964"/>
        <end position="1039"/>
    </location>
</feature>
<proteinExistence type="predicted"/>
<organism evidence="5 6">
    <name type="scientific">Ktedonobacter robiniae</name>
    <dbReference type="NCBI Taxonomy" id="2778365"/>
    <lineage>
        <taxon>Bacteria</taxon>
        <taxon>Bacillati</taxon>
        <taxon>Chloroflexota</taxon>
        <taxon>Ktedonobacteria</taxon>
        <taxon>Ktedonobacterales</taxon>
        <taxon>Ktedonobacteraceae</taxon>
        <taxon>Ktedonobacter</taxon>
    </lineage>
</organism>
<dbReference type="RefSeq" id="WP_201374216.1">
    <property type="nucleotide sequence ID" value="NZ_BNJG01000002.1"/>
</dbReference>
<dbReference type="PANTHER" id="PTHR45527">
    <property type="entry name" value="NONRIBOSOMAL PEPTIDE SYNTHETASE"/>
    <property type="match status" value="1"/>
</dbReference>
<dbReference type="InterPro" id="IPR036736">
    <property type="entry name" value="ACP-like_sf"/>
</dbReference>
<dbReference type="SUPFAM" id="SSF47336">
    <property type="entry name" value="ACP-like"/>
    <property type="match status" value="1"/>
</dbReference>
<evidence type="ECO:0000259" key="4">
    <source>
        <dbReference type="PROSITE" id="PS50075"/>
    </source>
</evidence>
<dbReference type="CDD" id="cd05930">
    <property type="entry name" value="A_NRPS"/>
    <property type="match status" value="1"/>
</dbReference>
<evidence type="ECO:0000313" key="5">
    <source>
        <dbReference type="EMBL" id="GHO57935.1"/>
    </source>
</evidence>
<dbReference type="InterPro" id="IPR023213">
    <property type="entry name" value="CAT-like_dom_sf"/>
</dbReference>
<dbReference type="PROSITE" id="PS50075">
    <property type="entry name" value="CARRIER"/>
    <property type="match status" value="1"/>
</dbReference>
<accession>A0ABQ3UZZ4</accession>
<dbReference type="InterPro" id="IPR020806">
    <property type="entry name" value="PKS_PP-bd"/>
</dbReference>
<dbReference type="PANTHER" id="PTHR45527:SF1">
    <property type="entry name" value="FATTY ACID SYNTHASE"/>
    <property type="match status" value="1"/>
</dbReference>
<dbReference type="Gene3D" id="2.30.38.10">
    <property type="entry name" value="Luciferase, Domain 3"/>
    <property type="match status" value="1"/>
</dbReference>
<dbReference type="Pfam" id="PF00550">
    <property type="entry name" value="PP-binding"/>
    <property type="match status" value="1"/>
</dbReference>
<dbReference type="Proteomes" id="UP000654345">
    <property type="component" value="Unassembled WGS sequence"/>
</dbReference>
<keyword evidence="2" id="KW-0596">Phosphopantetheine</keyword>
<evidence type="ECO:0000256" key="3">
    <source>
        <dbReference type="ARBA" id="ARBA00022553"/>
    </source>
</evidence>
<dbReference type="Gene3D" id="1.10.1200.10">
    <property type="entry name" value="ACP-like"/>
    <property type="match status" value="1"/>
</dbReference>
<dbReference type="SUPFAM" id="SSF56801">
    <property type="entry name" value="Acetyl-CoA synthetase-like"/>
    <property type="match status" value="2"/>
</dbReference>
<dbReference type="EMBL" id="BNJG01000002">
    <property type="protein sequence ID" value="GHO57935.1"/>
    <property type="molecule type" value="Genomic_DNA"/>
</dbReference>
<dbReference type="Gene3D" id="3.30.559.10">
    <property type="entry name" value="Chloramphenicol acetyltransferase-like domain"/>
    <property type="match status" value="2"/>
</dbReference>
<name>A0ABQ3UZZ4_9CHLR</name>
<dbReference type="InterPro" id="IPR045851">
    <property type="entry name" value="AMP-bd_C_sf"/>
</dbReference>
<reference evidence="5 6" key="1">
    <citation type="journal article" date="2021" name="Int. J. Syst. Evol. Microbiol.">
        <title>Reticulibacter mediterranei gen. nov., sp. nov., within the new family Reticulibacteraceae fam. nov., and Ktedonospora formicarum gen. nov., sp. nov., Ktedonobacter robiniae sp. nov., Dictyobacter formicarum sp. nov. and Dictyobacter arantiisoli sp. nov., belonging to the class Ktedonobacteria.</title>
        <authorList>
            <person name="Yabe S."/>
            <person name="Zheng Y."/>
            <person name="Wang C.M."/>
            <person name="Sakai Y."/>
            <person name="Abe K."/>
            <person name="Yokota A."/>
            <person name="Donadio S."/>
            <person name="Cavaletti L."/>
            <person name="Monciardini P."/>
        </authorList>
    </citation>
    <scope>NUCLEOTIDE SEQUENCE [LARGE SCALE GENOMIC DNA]</scope>
    <source>
        <strain evidence="5 6">SOSP1-30</strain>
    </source>
</reference>
<dbReference type="InterPro" id="IPR025110">
    <property type="entry name" value="AMP-bd_C"/>
</dbReference>
<dbReference type="InterPro" id="IPR009081">
    <property type="entry name" value="PP-bd_ACP"/>
</dbReference>
<sequence>MQMADLKGSRLSLQQTRLWSLQPEPQIFRVQCSILLGGSFNSGVMQRALREIVARHEILRTAFRQIPGVDMPIQVIAEQAEATYKEYALEELGEQAQQEALDRLFMQEREAPFDFSQSSLLRVSLVRLHTTRHVLLLSLPALCADAVSLRLLTTLLLRTYKALIQQQELDDEPLQYVDVAAWQRELLQQEDAEEHMLFWKRFATADFSCVSLPYSSQDTDVTAPPTSIHPQEQSFTLDAGLSVHLLTGAREHNLSCEALLLACWQLLQWRFTNNPQIVLGYLSNGRAYEDLSDALGAYSRVVPLCSTFHPQRTFAYLAQQCQRSLEAVQEHQDYFSWSLLNQSNEHILPLGFSFDAWPAPTSEEVFHWQLLRSYHLFDHSLLHLRIIQHAEAFSCALVYDPQTFTQSQVQRLIRSFLHILHLALAQPQRMLAGWPLVEDEEQQELLQRFRGTPPADTRSILQCFESHVARHPDQPALRCGEVQMSYQQLNMRANQLAHWLRRAGVRTDALVGLYLERGEAMLIGVLGVLKSGGAYVPLDPAWPQERLHGVLEELTAPIVLTQETVSTQLPTGPWQVKYLDECSWLDGELESNLEEADDEQTLAYVLYTSGSTGKPKGVEVRRGGLRHYVAALREVLQPQDGWQYALVSTLAADLGNTVIYGALTSGGCLHILRYETLTQSTDLTTYMQHYAIDVLKIVPSHLQALLADSPEKQALLPNRHLLLGGEVLTWDLLAEIQQMGAQCMVWNHYGPTETTVGVLLQALGSAHEIEKTGQGVPLGRPLGGNAISIVDAWQQVAPVGVIGELCIAGDGLARGYLGRARETAERFVPDPYAQEPGARMYRTGDLARYGEHGELEFIGRADRQVKIRGYRVEPGEIEATLRKHERVLDAIVQMREGRLIGYVRSQQPLPERQELREWVNAYLPEYMVPAAFVRLLAWPLTTNGKIDLYNLPEPEDEEERVIVIARTPIEELLVQIWREVLGIQSISIYDNFFYLDGHSLLATQVISRVRQAFDASISIRQFFEEPTIVGLATRVAQALRGEQELQVAPLVPQERGEEVQLSFAQQRLWFLAQLDPQSAAYNLPHALRLHGPLQVDVLEASFHELVRRHESLRTTFPLHEGQPVQRIHPPNGPVVRHIHLEQQNPEQREQEVLRQANEEAQRPFDLGGGPLLRVTLLHLGKHEYVLLLTLHHIISDGWSSNILVRELLTLYAAFAQGEPTPLSELSVQYADYAVWQRQWLQGAILQQQEDYWRNQLADITPLALPTDFPRPPEQTTRGTVQTLRLSEELSQGLRALSQQEGVTLFMLLLAGFQILLGRYSGQDDIVVGTPIANRTQAEVEDLIGFFVNTLVLRTDLSGSPTVREVVRRVREVSLGAYAHQDLPFEYLVERLQPERDRSRHAFFQVMFMVQHVRQQAGALQDIVIDDVEVKHRQVKFDLALTVQEWEQELTCVLEYRTDLFAETSIERLLFHWQRILEAMVRTPEEQIEHLPLLSAQEREQALYTWNQASRPVPVEMVPQLLVRQALATPQALAVWEATRALNYQELLRQARRLAAHLKQLGVGAEQVVGVYMERSVDLVVSLLGVWLAGGAYLPLEPGQPLERLRYQLKDAGAHLVITGSAQQEQAQGLQTSLVCLEDALAEHEEPAPLERGEITIQPEQLAYVIYTSGSTGAPKGVGVTHANLGNLVAWYTQCYQVTTADRVTQLFSQGFDPVAQDVWPTLVRGASIWIVDEETRLESERLQEWLREHEITMCNAPTPLTEGLLALNEPSMGVLRHLGAGGEQLRRYAPEGTAYRLHNFYGPTEGTVIATTSEVVTEGEARGDCRG</sequence>
<evidence type="ECO:0000313" key="6">
    <source>
        <dbReference type="Proteomes" id="UP000654345"/>
    </source>
</evidence>